<name>A0A478FP97_9MOLU</name>
<organism evidence="1 2">
    <name type="scientific">Candidatus Mycoplasma haematohominis</name>
    <dbReference type="NCBI Taxonomy" id="1494318"/>
    <lineage>
        <taxon>Bacteria</taxon>
        <taxon>Bacillati</taxon>
        <taxon>Mycoplasmatota</taxon>
        <taxon>Mollicutes</taxon>
        <taxon>Mycoplasmataceae</taxon>
        <taxon>Mycoplasma</taxon>
    </lineage>
</organism>
<protein>
    <submittedName>
        <fullName evidence="1">Uncharacterized protein</fullName>
    </submittedName>
</protein>
<evidence type="ECO:0000313" key="2">
    <source>
        <dbReference type="Proteomes" id="UP000324831"/>
    </source>
</evidence>
<dbReference type="EMBL" id="BIMN01000001">
    <property type="protein sequence ID" value="GCE63151.1"/>
    <property type="molecule type" value="Genomic_DNA"/>
</dbReference>
<gene>
    <name evidence="1" type="ORF">MHSWG343_01290</name>
</gene>
<dbReference type="AlphaFoldDB" id="A0A478FP97"/>
<comment type="caution">
    <text evidence="1">The sequence shown here is derived from an EMBL/GenBank/DDBJ whole genome shotgun (WGS) entry which is preliminary data.</text>
</comment>
<sequence length="232" mass="26386">MKSFEHMFPGEDMRTVAKIVECPYGASSRSTQFSGSSGVSDAGWRLDYGSSISHLGRLGGERDDTFASESYGSGEKFYGETSDYGVSYSDSSPFFQDAEEDFSSCYGYICEESEELEFQFSRADEKTFFERKDLNLPVELKRDFENSNLVNLRAIVEEFKFGQIQEDNLDAEKLKILERLIELVTEARNELRTDIEGFGNLDLFLGRILVSDERKIDFQLAKAFVEAHDSED</sequence>
<evidence type="ECO:0000313" key="1">
    <source>
        <dbReference type="EMBL" id="GCE63151.1"/>
    </source>
</evidence>
<reference evidence="1 2" key="1">
    <citation type="submission" date="2019-01" db="EMBL/GenBank/DDBJ databases">
        <title>Draft genome sequences of Candidatus Mycoplasma haemohominis SWG34-3 identified from a patient with pyrexia, anemia and liver dysfunction.</title>
        <authorList>
            <person name="Sekizuka T."/>
            <person name="Hattori N."/>
            <person name="Katano H."/>
            <person name="Takuma T."/>
            <person name="Ito T."/>
            <person name="Arai N."/>
            <person name="Yanai R."/>
            <person name="Ishii S."/>
            <person name="Miura Y."/>
            <person name="Tokunaga T."/>
            <person name="Watanabe H."/>
            <person name="Nomura N."/>
            <person name="Eguchi J."/>
            <person name="Arai T."/>
            <person name="Hasegawa H."/>
            <person name="Nakamaki T."/>
            <person name="Wakita T."/>
            <person name="Niki Y."/>
            <person name="Kuroda M."/>
        </authorList>
    </citation>
    <scope>NUCLEOTIDE SEQUENCE [LARGE SCALE GENOMIC DNA]</scope>
    <source>
        <strain evidence="1">SWG34-3</strain>
    </source>
</reference>
<proteinExistence type="predicted"/>
<dbReference type="Proteomes" id="UP000324831">
    <property type="component" value="Unassembled WGS sequence"/>
</dbReference>
<accession>A0A478FP97</accession>